<dbReference type="InterPro" id="IPR012259">
    <property type="entry name" value="DHFR"/>
</dbReference>
<dbReference type="EMBL" id="DMUP01000073">
    <property type="protein sequence ID" value="HAR55817.1"/>
    <property type="molecule type" value="Genomic_DNA"/>
</dbReference>
<dbReference type="PROSITE" id="PS00075">
    <property type="entry name" value="DHFR_1"/>
    <property type="match status" value="1"/>
</dbReference>
<dbReference type="GO" id="GO:0046654">
    <property type="term" value="P:tetrahydrofolate biosynthetic process"/>
    <property type="evidence" value="ECO:0007669"/>
    <property type="project" value="UniProtKB-UniPathway"/>
</dbReference>
<dbReference type="InterPro" id="IPR024072">
    <property type="entry name" value="DHFR-like_dom_sf"/>
</dbReference>
<dbReference type="PANTHER" id="PTHR48069:SF3">
    <property type="entry name" value="DIHYDROFOLATE REDUCTASE"/>
    <property type="match status" value="1"/>
</dbReference>
<accession>A0A348WMQ5</accession>
<keyword evidence="4 8" id="KW-0554">One-carbon metabolism</keyword>
<dbReference type="PRINTS" id="PR00070">
    <property type="entry name" value="DHFR"/>
</dbReference>
<sequence length="166" mass="18795">MKVSMIAAMANNRVIGKDNAMPWHIPNELQYFKKVTLGKPIVMGRRTFESLGRPLPGRKNIVLTSQPDRHQDPDNGVIWVASVDQAFAAAGDAEELMIIGGGKIYELFFPYCDRLYVTEIELDVEGDTYFPDYQKAHSWQELKRQFVAASDDQVPAYTIKVLDKES</sequence>
<evidence type="ECO:0000259" key="10">
    <source>
        <dbReference type="PROSITE" id="PS51330"/>
    </source>
</evidence>
<dbReference type="FunFam" id="3.40.430.10:FF:000001">
    <property type="entry name" value="Dihydrofolate reductase"/>
    <property type="match status" value="1"/>
</dbReference>
<dbReference type="Proteomes" id="UP000262878">
    <property type="component" value="Unassembled WGS sequence"/>
</dbReference>
<evidence type="ECO:0000313" key="12">
    <source>
        <dbReference type="Proteomes" id="UP000262878"/>
    </source>
</evidence>
<dbReference type="GO" id="GO:0070401">
    <property type="term" value="F:NADP+ binding"/>
    <property type="evidence" value="ECO:0007669"/>
    <property type="project" value="UniProtKB-ARBA"/>
</dbReference>
<comment type="caution">
    <text evidence="11">The sequence shown here is derived from an EMBL/GenBank/DDBJ whole genome shotgun (WGS) entry which is preliminary data.</text>
</comment>
<dbReference type="Pfam" id="PF00186">
    <property type="entry name" value="DHFR_1"/>
    <property type="match status" value="1"/>
</dbReference>
<dbReference type="UniPathway" id="UPA00077">
    <property type="reaction ID" value="UER00158"/>
</dbReference>
<keyword evidence="6 8" id="KW-0560">Oxidoreductase</keyword>
<name>A0A348WMQ5_9GAMM</name>
<evidence type="ECO:0000256" key="5">
    <source>
        <dbReference type="ARBA" id="ARBA00022857"/>
    </source>
</evidence>
<dbReference type="PANTHER" id="PTHR48069">
    <property type="entry name" value="DIHYDROFOLATE REDUCTASE"/>
    <property type="match status" value="1"/>
</dbReference>
<dbReference type="AlphaFoldDB" id="A0A348WMQ5"/>
<dbReference type="STRING" id="314276.OS145_04985"/>
<evidence type="ECO:0000256" key="4">
    <source>
        <dbReference type="ARBA" id="ARBA00022563"/>
    </source>
</evidence>
<dbReference type="GO" id="GO:0006730">
    <property type="term" value="P:one-carbon metabolic process"/>
    <property type="evidence" value="ECO:0007669"/>
    <property type="project" value="UniProtKB-KW"/>
</dbReference>
<evidence type="ECO:0000256" key="2">
    <source>
        <dbReference type="ARBA" id="ARBA00009539"/>
    </source>
</evidence>
<proteinExistence type="inferred from homology"/>
<comment type="pathway">
    <text evidence="1 8">Cofactor biosynthesis; tetrahydrofolate biosynthesis; 5,6,7,8-tetrahydrofolate from 7,8-dihydrofolate: step 1/1.</text>
</comment>
<dbReference type="GO" id="GO:0004146">
    <property type="term" value="F:dihydrofolate reductase activity"/>
    <property type="evidence" value="ECO:0007669"/>
    <property type="project" value="UniProtKB-EC"/>
</dbReference>
<dbReference type="GO" id="GO:0005829">
    <property type="term" value="C:cytosol"/>
    <property type="evidence" value="ECO:0007669"/>
    <property type="project" value="TreeGrafter"/>
</dbReference>
<protein>
    <recommendedName>
        <fullName evidence="3 8">Dihydrofolate reductase</fullName>
        <ecNumber evidence="3 8">1.5.1.3</ecNumber>
    </recommendedName>
</protein>
<dbReference type="InterPro" id="IPR017925">
    <property type="entry name" value="DHFR_CS"/>
</dbReference>
<evidence type="ECO:0000256" key="7">
    <source>
        <dbReference type="ARBA" id="ARBA00025067"/>
    </source>
</evidence>
<comment type="function">
    <text evidence="7 8">Key enzyme in folate metabolism. Catalyzes an essential reaction for de novo glycine and purine synthesis, and for DNA precursor synthesis.</text>
</comment>
<comment type="catalytic activity">
    <reaction evidence="8">
        <text>(6S)-5,6,7,8-tetrahydrofolate + NADP(+) = 7,8-dihydrofolate + NADPH + H(+)</text>
        <dbReference type="Rhea" id="RHEA:15009"/>
        <dbReference type="ChEBI" id="CHEBI:15378"/>
        <dbReference type="ChEBI" id="CHEBI:57451"/>
        <dbReference type="ChEBI" id="CHEBI:57453"/>
        <dbReference type="ChEBI" id="CHEBI:57783"/>
        <dbReference type="ChEBI" id="CHEBI:58349"/>
        <dbReference type="EC" id="1.5.1.3"/>
    </reaction>
</comment>
<evidence type="ECO:0000256" key="1">
    <source>
        <dbReference type="ARBA" id="ARBA00004903"/>
    </source>
</evidence>
<comment type="similarity">
    <text evidence="2 8 9">Belongs to the dihydrofolate reductase family.</text>
</comment>
<dbReference type="CDD" id="cd00209">
    <property type="entry name" value="DHFR"/>
    <property type="match status" value="1"/>
</dbReference>
<gene>
    <name evidence="11" type="ORF">DCR58_03415</name>
</gene>
<dbReference type="EC" id="1.5.1.3" evidence="3 8"/>
<dbReference type="PROSITE" id="PS51330">
    <property type="entry name" value="DHFR_2"/>
    <property type="match status" value="1"/>
</dbReference>
<evidence type="ECO:0000313" key="11">
    <source>
        <dbReference type="EMBL" id="HAR55817.1"/>
    </source>
</evidence>
<reference evidence="11 12" key="1">
    <citation type="journal article" date="2018" name="Nat. Biotechnol.">
        <title>A standardized bacterial taxonomy based on genome phylogeny substantially revises the tree of life.</title>
        <authorList>
            <person name="Parks D.H."/>
            <person name="Chuvochina M."/>
            <person name="Waite D.W."/>
            <person name="Rinke C."/>
            <person name="Skarshewski A."/>
            <person name="Chaumeil P.A."/>
            <person name="Hugenholtz P."/>
        </authorList>
    </citation>
    <scope>NUCLEOTIDE SEQUENCE [LARGE SCALE GENOMIC DNA]</scope>
    <source>
        <strain evidence="11">UBA9360</strain>
    </source>
</reference>
<organism evidence="11 12">
    <name type="scientific">Idiomarina baltica</name>
    <dbReference type="NCBI Taxonomy" id="190892"/>
    <lineage>
        <taxon>Bacteria</taxon>
        <taxon>Pseudomonadati</taxon>
        <taxon>Pseudomonadota</taxon>
        <taxon>Gammaproteobacteria</taxon>
        <taxon>Alteromonadales</taxon>
        <taxon>Idiomarinaceae</taxon>
        <taxon>Idiomarina</taxon>
    </lineage>
</organism>
<evidence type="ECO:0000256" key="3">
    <source>
        <dbReference type="ARBA" id="ARBA00012856"/>
    </source>
</evidence>
<evidence type="ECO:0000256" key="8">
    <source>
        <dbReference type="PIRNR" id="PIRNR000194"/>
    </source>
</evidence>
<evidence type="ECO:0000256" key="9">
    <source>
        <dbReference type="RuleBase" id="RU004474"/>
    </source>
</evidence>
<feature type="domain" description="DHFR" evidence="10">
    <location>
        <begin position="2"/>
        <end position="164"/>
    </location>
</feature>
<dbReference type="NCBIfam" id="NF008037">
    <property type="entry name" value="PRK10769.1"/>
    <property type="match status" value="1"/>
</dbReference>
<dbReference type="GO" id="GO:0046655">
    <property type="term" value="P:folic acid metabolic process"/>
    <property type="evidence" value="ECO:0007669"/>
    <property type="project" value="TreeGrafter"/>
</dbReference>
<evidence type="ECO:0000256" key="6">
    <source>
        <dbReference type="ARBA" id="ARBA00023002"/>
    </source>
</evidence>
<dbReference type="Gene3D" id="3.40.430.10">
    <property type="entry name" value="Dihydrofolate Reductase, subunit A"/>
    <property type="match status" value="1"/>
</dbReference>
<dbReference type="SUPFAM" id="SSF53597">
    <property type="entry name" value="Dihydrofolate reductase-like"/>
    <property type="match status" value="1"/>
</dbReference>
<dbReference type="PIRSF" id="PIRSF000194">
    <property type="entry name" value="DHFR"/>
    <property type="match status" value="1"/>
</dbReference>
<dbReference type="InterPro" id="IPR001796">
    <property type="entry name" value="DHFR_dom"/>
</dbReference>
<keyword evidence="5 8" id="KW-0521">NADP</keyword>
<dbReference type="GO" id="GO:0046452">
    <property type="term" value="P:dihydrofolate metabolic process"/>
    <property type="evidence" value="ECO:0007669"/>
    <property type="project" value="TreeGrafter"/>
</dbReference>